<accession>S3CGD7</accession>
<keyword evidence="2" id="KW-0472">Membrane</keyword>
<dbReference type="InterPro" id="IPR041664">
    <property type="entry name" value="AAA_16"/>
</dbReference>
<evidence type="ECO:0000256" key="2">
    <source>
        <dbReference type="SAM" id="Phobius"/>
    </source>
</evidence>
<dbReference type="Pfam" id="PF24913">
    <property type="entry name" value="WHD_AAA_fung"/>
    <property type="match status" value="1"/>
</dbReference>
<dbReference type="InterPro" id="IPR027417">
    <property type="entry name" value="P-loop_NTPase"/>
</dbReference>
<dbReference type="KEGG" id="glz:GLAREA_11551"/>
<dbReference type="GO" id="GO:0016787">
    <property type="term" value="F:hydrolase activity"/>
    <property type="evidence" value="ECO:0007669"/>
    <property type="project" value="UniProtKB-KW"/>
</dbReference>
<dbReference type="OrthoDB" id="511599at2759"/>
<dbReference type="PANTHER" id="PTHR36168">
    <property type="entry name" value="CHROMOSOME 1, WHOLE GENOME SHOTGUN SEQUENCE"/>
    <property type="match status" value="1"/>
</dbReference>
<evidence type="ECO:0000256" key="1">
    <source>
        <dbReference type="SAM" id="MobiDB-lite"/>
    </source>
</evidence>
<reference evidence="5 6" key="1">
    <citation type="journal article" date="2013" name="BMC Genomics">
        <title>Genomics-driven discovery of the pneumocandin biosynthetic gene cluster in the fungus Glarea lozoyensis.</title>
        <authorList>
            <person name="Chen L."/>
            <person name="Yue Q."/>
            <person name="Zhang X."/>
            <person name="Xiang M."/>
            <person name="Wang C."/>
            <person name="Li S."/>
            <person name="Che Y."/>
            <person name="Ortiz-Lopez F.J."/>
            <person name="Bills G.F."/>
            <person name="Liu X."/>
            <person name="An Z."/>
        </authorList>
    </citation>
    <scope>NUCLEOTIDE SEQUENCE [LARGE SCALE GENOMIC DNA]</scope>
    <source>
        <strain evidence="6">ATCC 20868 / MF5171</strain>
    </source>
</reference>
<feature type="domain" description="Orc1-like AAA ATPase" evidence="3">
    <location>
        <begin position="248"/>
        <end position="401"/>
    </location>
</feature>
<evidence type="ECO:0000259" key="3">
    <source>
        <dbReference type="Pfam" id="PF13191"/>
    </source>
</evidence>
<evidence type="ECO:0000259" key="4">
    <source>
        <dbReference type="Pfam" id="PF24913"/>
    </source>
</evidence>
<dbReference type="InterPro" id="IPR056808">
    <property type="entry name" value="HTH_AAA"/>
</dbReference>
<dbReference type="Pfam" id="PF13191">
    <property type="entry name" value="AAA_16"/>
    <property type="match status" value="1"/>
</dbReference>
<dbReference type="OMA" id="HYYLLIG"/>
<proteinExistence type="predicted"/>
<name>S3CGD7_GLAL2</name>
<dbReference type="GeneID" id="19470592"/>
<dbReference type="Proteomes" id="UP000016922">
    <property type="component" value="Unassembled WGS sequence"/>
</dbReference>
<dbReference type="AlphaFoldDB" id="S3CGD7"/>
<feature type="transmembrane region" description="Helical" evidence="2">
    <location>
        <begin position="179"/>
        <end position="200"/>
    </location>
</feature>
<evidence type="ECO:0000313" key="6">
    <source>
        <dbReference type="Proteomes" id="UP000016922"/>
    </source>
</evidence>
<feature type="compositionally biased region" description="Polar residues" evidence="1">
    <location>
        <begin position="111"/>
        <end position="139"/>
    </location>
</feature>
<dbReference type="EMBL" id="KE145372">
    <property type="protein sequence ID" value="EPE24970.1"/>
    <property type="molecule type" value="Genomic_DNA"/>
</dbReference>
<feature type="region of interest" description="Disordered" evidence="1">
    <location>
        <begin position="101"/>
        <end position="169"/>
    </location>
</feature>
<keyword evidence="6" id="KW-1185">Reference proteome</keyword>
<organism evidence="5 6">
    <name type="scientific">Glarea lozoyensis (strain ATCC 20868 / MF5171)</name>
    <dbReference type="NCBI Taxonomy" id="1116229"/>
    <lineage>
        <taxon>Eukaryota</taxon>
        <taxon>Fungi</taxon>
        <taxon>Dikarya</taxon>
        <taxon>Ascomycota</taxon>
        <taxon>Pezizomycotina</taxon>
        <taxon>Leotiomycetes</taxon>
        <taxon>Helotiales</taxon>
        <taxon>Helotiaceae</taxon>
        <taxon>Glarea</taxon>
    </lineage>
</organism>
<feature type="compositionally biased region" description="Basic and acidic residues" evidence="1">
    <location>
        <begin position="140"/>
        <end position="160"/>
    </location>
</feature>
<dbReference type="PANTHER" id="PTHR36168:SF1">
    <property type="entry name" value="ORC1-LIKE AAA ATPASE DOMAIN-CONTAINING PROTEIN"/>
    <property type="match status" value="1"/>
</dbReference>
<sequence>MIAHKLTPDRVLMGRPVAPAYARLPKHFSGSSYNISPLSTTHLHLLPLSLPVAAPFRVSTTKGGHLHRIMRRAASTKRISRTPFSRSPRVFAAHALYRATRSPDSVAPRRSATNPGPESYSSSTHFEPDQGPSSPNGDRNGSRHSESSGSYEEHGPRTRFDTSGQNDQSTIGSKMLESAATAFASIIVLGTGFGLGGYLYHKFYKWMVLQKIEGAFKPGDPVLELAAIGKQIPNSITTSRGQENDDHWILRDEQVKIDRIVDGTERGHYHLLIGEKGTGKSSMLLDAMKKVDGEGISMFEAHADLEIFRIRLGKALDYEFHEDYIGSYFSERGPRDTTALLDIERAFNKLEKVALKRRKDVGRPLVVIINAVHLLRDDEDGRDLLELLQQRAEQWAASNLVTMVFNSDDYWVYERLKVLATRMEVTSVTDLPKPQAMSALAKYRQRYFAETPESKILTEVYNRVGGRLTYLNRVAKSKDMLETCNLIIDTEKRWFLNQCWILGMEMDDDVMDQQKYASAAMVLAQALVKAEDALQASPNASPHQIPQIPLHKAREIMTRADFIKQYDHVNLFTITSTAFVRADSVPMQRAFRDICSQEGFDEHLEGTLQRIADIESLGRTRELVAKDLVLGGKYNIVMKDGVRRGEKVTEVTLEEKPDADDEKNE</sequence>
<protein>
    <submittedName>
        <fullName evidence="5">p-loop containing nucleoside triphosphate hydrolase</fullName>
    </submittedName>
</protein>
<evidence type="ECO:0000313" key="5">
    <source>
        <dbReference type="EMBL" id="EPE24970.1"/>
    </source>
</evidence>
<feature type="domain" description="AAA protein C-terminal winged helix" evidence="4">
    <location>
        <begin position="497"/>
        <end position="615"/>
    </location>
</feature>
<gene>
    <name evidence="5" type="ORF">GLAREA_11551</name>
</gene>
<dbReference type="SUPFAM" id="SSF52540">
    <property type="entry name" value="P-loop containing nucleoside triphosphate hydrolases"/>
    <property type="match status" value="1"/>
</dbReference>
<keyword evidence="2" id="KW-1133">Transmembrane helix</keyword>
<dbReference type="eggNOG" id="ENOG502QTW2">
    <property type="taxonomic scope" value="Eukaryota"/>
</dbReference>
<dbReference type="HOGENOM" id="CLU_021105_1_2_1"/>
<keyword evidence="2" id="KW-0812">Transmembrane</keyword>
<keyword evidence="5" id="KW-0378">Hydrolase</keyword>
<dbReference type="RefSeq" id="XP_008087885.1">
    <property type="nucleotide sequence ID" value="XM_008089694.1"/>
</dbReference>